<dbReference type="OrthoDB" id="3263651at2759"/>
<gene>
    <name evidence="1" type="ORF">ARMOST_02364</name>
</gene>
<proteinExistence type="predicted"/>
<evidence type="ECO:0000313" key="2">
    <source>
        <dbReference type="Proteomes" id="UP000219338"/>
    </source>
</evidence>
<name>A0A284QRH0_ARMOS</name>
<keyword evidence="2" id="KW-1185">Reference proteome</keyword>
<accession>A0A284QRH0</accession>
<dbReference type="AlphaFoldDB" id="A0A284QRH0"/>
<sequence length="345" mass="39145">MAAPSHILSAKSLQNNNDTFIFSHTVPSKLVVAFNQRLAPLTSALVHRWMSLLNSYTSPFCLYPVTVHRMGIMAYGIRRSGPPIPERSTDPLPPGDYGWYSTISPGGWEHRYLPEVTSGMRPKSFLTMKQSASGRHCDPEKIFDVIPNVAQAVMERDRHRCFITGSDANTELVWIFTPYYASIIYDVSLDICATTEEFETAPNAAYLHKELIPFFLDNAFSIDVDDNHRIVSFRDIGSAQSLLPTHLTMINGLDDYYLREHFRLSLRVNVLDCDIRKQYPNGVILDMMGELGLDPVDPEMEAMVPLSDPRWHNSVLGQAIWENVMETRIAAKYKPWDDENVAETD</sequence>
<dbReference type="EMBL" id="FUEG01000001">
    <property type="protein sequence ID" value="SJK99079.1"/>
    <property type="molecule type" value="Genomic_DNA"/>
</dbReference>
<reference evidence="2" key="1">
    <citation type="journal article" date="2017" name="Nat. Ecol. Evol.">
        <title>Genome expansion and lineage-specific genetic innovations in the forest pathogenic fungi Armillaria.</title>
        <authorList>
            <person name="Sipos G."/>
            <person name="Prasanna A.N."/>
            <person name="Walter M.C."/>
            <person name="O'Connor E."/>
            <person name="Balint B."/>
            <person name="Krizsan K."/>
            <person name="Kiss B."/>
            <person name="Hess J."/>
            <person name="Varga T."/>
            <person name="Slot J."/>
            <person name="Riley R."/>
            <person name="Boka B."/>
            <person name="Rigling D."/>
            <person name="Barry K."/>
            <person name="Lee J."/>
            <person name="Mihaltcheva S."/>
            <person name="LaButti K."/>
            <person name="Lipzen A."/>
            <person name="Waldron R."/>
            <person name="Moloney N.M."/>
            <person name="Sperisen C."/>
            <person name="Kredics L."/>
            <person name="Vagvoelgyi C."/>
            <person name="Patrignani A."/>
            <person name="Fitzpatrick D."/>
            <person name="Nagy I."/>
            <person name="Doyle S."/>
            <person name="Anderson J.B."/>
            <person name="Grigoriev I.V."/>
            <person name="Gueldener U."/>
            <person name="Muensterkoetter M."/>
            <person name="Nagy L.G."/>
        </authorList>
    </citation>
    <scope>NUCLEOTIDE SEQUENCE [LARGE SCALE GENOMIC DNA]</scope>
    <source>
        <strain evidence="2">C18/9</strain>
    </source>
</reference>
<dbReference type="OMA" id="TELVWIF"/>
<evidence type="ECO:0000313" key="1">
    <source>
        <dbReference type="EMBL" id="SJK99079.1"/>
    </source>
</evidence>
<protein>
    <submittedName>
        <fullName evidence="1">Uncharacterized protein</fullName>
    </submittedName>
</protein>
<organism evidence="1 2">
    <name type="scientific">Armillaria ostoyae</name>
    <name type="common">Armillaria root rot fungus</name>
    <dbReference type="NCBI Taxonomy" id="47428"/>
    <lineage>
        <taxon>Eukaryota</taxon>
        <taxon>Fungi</taxon>
        <taxon>Dikarya</taxon>
        <taxon>Basidiomycota</taxon>
        <taxon>Agaricomycotina</taxon>
        <taxon>Agaricomycetes</taxon>
        <taxon>Agaricomycetidae</taxon>
        <taxon>Agaricales</taxon>
        <taxon>Marasmiineae</taxon>
        <taxon>Physalacriaceae</taxon>
        <taxon>Armillaria</taxon>
    </lineage>
</organism>
<dbReference type="Proteomes" id="UP000219338">
    <property type="component" value="Unassembled WGS sequence"/>
</dbReference>